<comment type="caution">
    <text evidence="3">The sequence shown here is derived from an EMBL/GenBank/DDBJ whole genome shotgun (WGS) entry which is preliminary data.</text>
</comment>
<dbReference type="AlphaFoldDB" id="A0A813CH72"/>
<dbReference type="EMBL" id="CAJNJA010099930">
    <property type="protein sequence ID" value="CAE7943546.1"/>
    <property type="molecule type" value="Genomic_DNA"/>
</dbReference>
<feature type="transmembrane region" description="Helical" evidence="2">
    <location>
        <begin position="278"/>
        <end position="296"/>
    </location>
</feature>
<keyword evidence="4" id="KW-1185">Reference proteome</keyword>
<keyword evidence="2" id="KW-0472">Membrane</keyword>
<feature type="transmembrane region" description="Helical" evidence="2">
    <location>
        <begin position="241"/>
        <end position="266"/>
    </location>
</feature>
<accession>A0A813CH72</accession>
<evidence type="ECO:0000313" key="3">
    <source>
        <dbReference type="EMBL" id="CAE7943546.1"/>
    </source>
</evidence>
<evidence type="ECO:0000256" key="1">
    <source>
        <dbReference type="SAM" id="Coils"/>
    </source>
</evidence>
<feature type="coiled-coil region" evidence="1">
    <location>
        <begin position="4"/>
        <end position="31"/>
    </location>
</feature>
<feature type="transmembrane region" description="Helical" evidence="2">
    <location>
        <begin position="329"/>
        <end position="348"/>
    </location>
</feature>
<keyword evidence="2" id="KW-0812">Transmembrane</keyword>
<proteinExistence type="predicted"/>
<feature type="transmembrane region" description="Helical" evidence="2">
    <location>
        <begin position="172"/>
        <end position="192"/>
    </location>
</feature>
<feature type="non-terminal residue" evidence="3">
    <location>
        <position position="1"/>
    </location>
</feature>
<sequence length="509" mass="56787">AELLSRQDLRIQQLEQRLERLLEQGARTVVAEVVEDVQANDVVEVKLVAAPQADEEDEIHDGVALYEFDQSIWDAALLLFFNNATTPVDRVVLILGFLLNLALQIALLLTVTFILLENPYAHQTVKEMLTWRVGAHTSANFDDTAGQSLLRRLCNQELWSYEQAEFKLMYDYLYQVVPGYILSSLAIIMWILTVMVEFRRCTEQALAVIHLPAISPRESGAVHHRDGRIAIKGIQPTKRCLALVTLSLPRIAVMLWMALFGCQYLAQTVSLENIVLNAVGLAFIMDVDELIAHVLLTEQLRSMLPRIEPMRCGESSGKPVSICPPVKDLTRYVVTTGLIILAFNLWLVPFDANVRGAAMALCGGFQDFSFEGGVAENAPIILQPASFGQDAWVTDCGGTTTNGTIQDDYLQRYYGVRYNASVKNRIKSATGDDYHKLRMKNVLQFAYANSPDFGASHNCGSDSVLGPQDKDSKARAFAAFWRAPSFGAVFCFRYMSLSVWCLCPPRECN</sequence>
<gene>
    <name evidence="3" type="ORF">SNEC2469_LOCUS35097</name>
</gene>
<organism evidence="3 4">
    <name type="scientific">Symbiodinium necroappetens</name>
    <dbReference type="NCBI Taxonomy" id="1628268"/>
    <lineage>
        <taxon>Eukaryota</taxon>
        <taxon>Sar</taxon>
        <taxon>Alveolata</taxon>
        <taxon>Dinophyceae</taxon>
        <taxon>Suessiales</taxon>
        <taxon>Symbiodiniaceae</taxon>
        <taxon>Symbiodinium</taxon>
    </lineage>
</organism>
<evidence type="ECO:0000313" key="4">
    <source>
        <dbReference type="Proteomes" id="UP000601435"/>
    </source>
</evidence>
<reference evidence="3" key="1">
    <citation type="submission" date="2021-02" db="EMBL/GenBank/DDBJ databases">
        <authorList>
            <person name="Dougan E. K."/>
            <person name="Rhodes N."/>
            <person name="Thang M."/>
            <person name="Chan C."/>
        </authorList>
    </citation>
    <scope>NUCLEOTIDE SEQUENCE</scope>
</reference>
<feature type="transmembrane region" description="Helical" evidence="2">
    <location>
        <begin position="91"/>
        <end position="116"/>
    </location>
</feature>
<dbReference type="Proteomes" id="UP000601435">
    <property type="component" value="Unassembled WGS sequence"/>
</dbReference>
<name>A0A813CH72_9DINO</name>
<dbReference type="OrthoDB" id="446080at2759"/>
<protein>
    <submittedName>
        <fullName evidence="3">Uncharacterized protein</fullName>
    </submittedName>
</protein>
<keyword evidence="2" id="KW-1133">Transmembrane helix</keyword>
<evidence type="ECO:0000256" key="2">
    <source>
        <dbReference type="SAM" id="Phobius"/>
    </source>
</evidence>
<keyword evidence="1" id="KW-0175">Coiled coil</keyword>